<gene>
    <name evidence="9 12" type="primary">rlmD</name>
    <name evidence="12" type="ORF">N0A02_02590</name>
</gene>
<accession>A0ABV1LGB7</accession>
<dbReference type="Gene3D" id="3.40.50.150">
    <property type="entry name" value="Vaccinia Virus protein VP39"/>
    <property type="match status" value="1"/>
</dbReference>
<dbReference type="PROSITE" id="PS51687">
    <property type="entry name" value="SAM_MT_RNA_M5U"/>
    <property type="match status" value="1"/>
</dbReference>
<reference evidence="12 13" key="1">
    <citation type="journal article" date="2024" name="Chem. Sci.">
        <title>Discovery of a lagriamide polyketide by integrated genome mining, isotopic labeling, and untargeted metabolomics.</title>
        <authorList>
            <person name="Fergusson C.H."/>
            <person name="Saulog J."/>
            <person name="Paulo B.S."/>
            <person name="Wilson D.M."/>
            <person name="Liu D.Y."/>
            <person name="Morehouse N.J."/>
            <person name="Waterworth S."/>
            <person name="Barkei J."/>
            <person name="Gray C.A."/>
            <person name="Kwan J.C."/>
            <person name="Eustaquio A.S."/>
            <person name="Linington R.G."/>
        </authorList>
    </citation>
    <scope>NUCLEOTIDE SEQUENCE [LARGE SCALE GENOMIC DNA]</scope>
    <source>
        <strain evidence="12 13">RL17-338-BIF-B</strain>
    </source>
</reference>
<dbReference type="GO" id="GO:0008168">
    <property type="term" value="F:methyltransferase activity"/>
    <property type="evidence" value="ECO:0007669"/>
    <property type="project" value="UniProtKB-KW"/>
</dbReference>
<feature type="binding site" evidence="9">
    <location>
        <position position="68"/>
    </location>
    <ligand>
        <name>[4Fe-4S] cluster</name>
        <dbReference type="ChEBI" id="CHEBI:49883"/>
    </ligand>
</feature>
<evidence type="ECO:0000256" key="4">
    <source>
        <dbReference type="ARBA" id="ARBA00022679"/>
    </source>
</evidence>
<dbReference type="Pfam" id="PF05958">
    <property type="entry name" value="tRNA_U5-meth_tr"/>
    <property type="match status" value="1"/>
</dbReference>
<name>A0ABV1LGB7_9BURK</name>
<dbReference type="InterPro" id="IPR030391">
    <property type="entry name" value="MeTrfase_TrmA_CS"/>
</dbReference>
<dbReference type="InterPro" id="IPR012340">
    <property type="entry name" value="NA-bd_OB-fold"/>
</dbReference>
<feature type="active site" description="Nucleophile" evidence="9 10">
    <location>
        <position position="390"/>
    </location>
</feature>
<dbReference type="InterPro" id="IPR010280">
    <property type="entry name" value="U5_MeTrfase_fam"/>
</dbReference>
<comment type="caution">
    <text evidence="12">The sequence shown here is derived from an EMBL/GenBank/DDBJ whole genome shotgun (WGS) entry which is preliminary data.</text>
</comment>
<evidence type="ECO:0000256" key="10">
    <source>
        <dbReference type="PROSITE-ProRule" id="PRU01024"/>
    </source>
</evidence>
<protein>
    <recommendedName>
        <fullName evidence="9">23S rRNA (uracil(1939)-C(5))-methyltransferase RlmD</fullName>
        <ecNumber evidence="9">2.1.1.190</ecNumber>
    </recommendedName>
    <alternativeName>
        <fullName evidence="9">23S rRNA(m5U1939)-methyltransferase</fullName>
    </alternativeName>
</protein>
<sequence length="434" mass="47787">MEARGVGRTVNEDGTPGKVIFVEGALPGERVTYASYRKKPSFEQAEVVDVLRESVIRTKPKCSFFGTCGGCSMQHLDIRAQIAVKQRVLEDNLAHLAKLRAETVFRPIHGPSWGYRYRARLTVRDIEKKGGVLVGFHERKSSYVADMTSCEVLPPHVSAMLVPLRQLVGSLSIRNRMPQIELAVGTSVTALVLRVLEPINAADEQHLRDFADAYKVQFWLQPQGPESAVPFYPLDVPLDYTLPEFDIRMPFRPTDFTQVNHQINRALVGRALRLLAPVRTDRVLDLFCGIGNFTLPLARLAREVVGIEGSEVLTTRALANAQENGVAGHTSFACRNLFDVTADDIRALGAFDKYLIDPPREGALAIAKALAEIAQSGTGPLPQRIVYVSCNPATLARDAGLLVHEAGYRLKGAGVVNMFPHTSHVESIALFERA</sequence>
<comment type="function">
    <text evidence="9">Catalyzes the formation of 5-methyl-uridine at position 1939 (m5U1939) in 23S rRNA.</text>
</comment>
<evidence type="ECO:0000256" key="6">
    <source>
        <dbReference type="ARBA" id="ARBA00022723"/>
    </source>
</evidence>
<dbReference type="InterPro" id="IPR029063">
    <property type="entry name" value="SAM-dependent_MTases_sf"/>
</dbReference>
<dbReference type="Gene3D" id="2.40.50.140">
    <property type="entry name" value="Nucleic acid-binding proteins"/>
    <property type="match status" value="1"/>
</dbReference>
<keyword evidence="8 9" id="KW-0411">Iron-sulfur</keyword>
<feature type="binding site" evidence="9 10">
    <location>
        <position position="287"/>
    </location>
    <ligand>
        <name>S-adenosyl-L-methionine</name>
        <dbReference type="ChEBI" id="CHEBI:59789"/>
    </ligand>
</feature>
<evidence type="ECO:0000259" key="11">
    <source>
        <dbReference type="PROSITE" id="PS50926"/>
    </source>
</evidence>
<dbReference type="InterPro" id="IPR001566">
    <property type="entry name" value="23S_rRNA_MeTrfase_RlmD"/>
</dbReference>
<feature type="binding site" evidence="9">
    <location>
        <position position="62"/>
    </location>
    <ligand>
        <name>[4Fe-4S] cluster</name>
        <dbReference type="ChEBI" id="CHEBI:49883"/>
    </ligand>
</feature>
<feature type="binding site" evidence="9 10">
    <location>
        <position position="258"/>
    </location>
    <ligand>
        <name>S-adenosyl-L-methionine</name>
        <dbReference type="ChEBI" id="CHEBI:59789"/>
    </ligand>
</feature>
<evidence type="ECO:0000313" key="13">
    <source>
        <dbReference type="Proteomes" id="UP001469089"/>
    </source>
</evidence>
<dbReference type="SUPFAM" id="SSF53335">
    <property type="entry name" value="S-adenosyl-L-methionine-dependent methyltransferases"/>
    <property type="match status" value="1"/>
</dbReference>
<evidence type="ECO:0000256" key="8">
    <source>
        <dbReference type="ARBA" id="ARBA00023014"/>
    </source>
</evidence>
<evidence type="ECO:0000256" key="2">
    <source>
        <dbReference type="ARBA" id="ARBA00022552"/>
    </source>
</evidence>
<feature type="binding site" evidence="9 10">
    <location>
        <position position="357"/>
    </location>
    <ligand>
        <name>S-adenosyl-L-methionine</name>
        <dbReference type="ChEBI" id="CHEBI:59789"/>
    </ligand>
</feature>
<dbReference type="PANTHER" id="PTHR11061:SF49">
    <property type="entry name" value="23S RRNA (URACIL(1939)-C(5))-METHYLTRANSFERASE RLMD"/>
    <property type="match status" value="1"/>
</dbReference>
<feature type="binding site" evidence="9">
    <location>
        <position position="292"/>
    </location>
    <ligand>
        <name>S-adenosyl-L-methionine</name>
        <dbReference type="ChEBI" id="CHEBI:59789"/>
    </ligand>
</feature>
<dbReference type="HAMAP" id="MF_01010">
    <property type="entry name" value="23SrRNA_methyltr_RlmD"/>
    <property type="match status" value="1"/>
</dbReference>
<feature type="domain" description="TRAM" evidence="11">
    <location>
        <begin position="1"/>
        <end position="49"/>
    </location>
</feature>
<keyword evidence="1 9" id="KW-0004">4Fe-4S</keyword>
<keyword evidence="4 9" id="KW-0808">Transferase</keyword>
<keyword evidence="7 9" id="KW-0408">Iron</keyword>
<dbReference type="PROSITE" id="PS01231">
    <property type="entry name" value="TRMA_2"/>
    <property type="match status" value="1"/>
</dbReference>
<dbReference type="Proteomes" id="UP001469089">
    <property type="component" value="Unassembled WGS sequence"/>
</dbReference>
<keyword evidence="2 9" id="KW-0698">rRNA processing</keyword>
<evidence type="ECO:0000256" key="1">
    <source>
        <dbReference type="ARBA" id="ARBA00022485"/>
    </source>
</evidence>
<evidence type="ECO:0000256" key="3">
    <source>
        <dbReference type="ARBA" id="ARBA00022603"/>
    </source>
</evidence>
<organism evidence="12 13">
    <name type="scientific">Paraburkholderia acidicola</name>
    <dbReference type="NCBI Taxonomy" id="1912599"/>
    <lineage>
        <taxon>Bacteria</taxon>
        <taxon>Pseudomonadati</taxon>
        <taxon>Pseudomonadota</taxon>
        <taxon>Betaproteobacteria</taxon>
        <taxon>Burkholderiales</taxon>
        <taxon>Burkholderiaceae</taxon>
        <taxon>Paraburkholderia</taxon>
    </lineage>
</organism>
<evidence type="ECO:0000313" key="12">
    <source>
        <dbReference type="EMBL" id="MEQ5838325.1"/>
    </source>
</evidence>
<dbReference type="SUPFAM" id="SSF50249">
    <property type="entry name" value="Nucleic acid-binding proteins"/>
    <property type="match status" value="1"/>
</dbReference>
<keyword evidence="3 9" id="KW-0489">Methyltransferase</keyword>
<dbReference type="CDD" id="cd02440">
    <property type="entry name" value="AdoMet_MTases"/>
    <property type="match status" value="1"/>
</dbReference>
<keyword evidence="5 9" id="KW-0949">S-adenosyl-L-methionine</keyword>
<keyword evidence="13" id="KW-1185">Reference proteome</keyword>
<dbReference type="InterPro" id="IPR002792">
    <property type="entry name" value="TRAM_dom"/>
</dbReference>
<dbReference type="NCBIfam" id="NF009639">
    <property type="entry name" value="PRK13168.1"/>
    <property type="match status" value="1"/>
</dbReference>
<dbReference type="PROSITE" id="PS50926">
    <property type="entry name" value="TRAM"/>
    <property type="match status" value="1"/>
</dbReference>
<dbReference type="EC" id="2.1.1.190" evidence="9"/>
<comment type="similarity">
    <text evidence="9">Belongs to the class I-like SAM-binding methyltransferase superfamily. RNA M5U methyltransferase family. RlmD subfamily.</text>
</comment>
<evidence type="ECO:0000256" key="9">
    <source>
        <dbReference type="HAMAP-Rule" id="MF_01010"/>
    </source>
</evidence>
<dbReference type="GO" id="GO:0032259">
    <property type="term" value="P:methylation"/>
    <property type="evidence" value="ECO:0007669"/>
    <property type="project" value="UniProtKB-KW"/>
</dbReference>
<feature type="binding site" evidence="9">
    <location>
        <position position="150"/>
    </location>
    <ligand>
        <name>[4Fe-4S] cluster</name>
        <dbReference type="ChEBI" id="CHEBI:49883"/>
    </ligand>
</feature>
<proteinExistence type="inferred from homology"/>
<dbReference type="EMBL" id="JAOALG010000001">
    <property type="protein sequence ID" value="MEQ5838325.1"/>
    <property type="molecule type" value="Genomic_DNA"/>
</dbReference>
<feature type="binding site" evidence="9">
    <location>
        <position position="71"/>
    </location>
    <ligand>
        <name>[4Fe-4S] cluster</name>
        <dbReference type="ChEBI" id="CHEBI:49883"/>
    </ligand>
</feature>
<feature type="binding site" evidence="9">
    <location>
        <position position="336"/>
    </location>
    <ligand>
        <name>S-adenosyl-L-methionine</name>
        <dbReference type="ChEBI" id="CHEBI:59789"/>
    </ligand>
</feature>
<evidence type="ECO:0000256" key="5">
    <source>
        <dbReference type="ARBA" id="ARBA00022691"/>
    </source>
</evidence>
<feature type="binding site" evidence="9 10">
    <location>
        <position position="308"/>
    </location>
    <ligand>
        <name>S-adenosyl-L-methionine</name>
        <dbReference type="ChEBI" id="CHEBI:59789"/>
    </ligand>
</feature>
<dbReference type="PANTHER" id="PTHR11061">
    <property type="entry name" value="RNA M5U METHYLTRANSFERASE"/>
    <property type="match status" value="1"/>
</dbReference>
<keyword evidence="6 9" id="KW-0479">Metal-binding</keyword>
<evidence type="ECO:0000256" key="7">
    <source>
        <dbReference type="ARBA" id="ARBA00023004"/>
    </source>
</evidence>
<comment type="catalytic activity">
    <reaction evidence="9">
        <text>uridine(1939) in 23S rRNA + S-adenosyl-L-methionine = 5-methyluridine(1939) in 23S rRNA + S-adenosyl-L-homocysteine + H(+)</text>
        <dbReference type="Rhea" id="RHEA:42908"/>
        <dbReference type="Rhea" id="RHEA-COMP:10278"/>
        <dbReference type="Rhea" id="RHEA-COMP:10279"/>
        <dbReference type="ChEBI" id="CHEBI:15378"/>
        <dbReference type="ChEBI" id="CHEBI:57856"/>
        <dbReference type="ChEBI" id="CHEBI:59789"/>
        <dbReference type="ChEBI" id="CHEBI:65315"/>
        <dbReference type="ChEBI" id="CHEBI:74447"/>
        <dbReference type="EC" id="2.1.1.190"/>
    </reaction>
</comment>
<dbReference type="Gene3D" id="2.40.50.1070">
    <property type="match status" value="1"/>
</dbReference>